<dbReference type="Proteomes" id="UP000617402">
    <property type="component" value="Unassembled WGS sequence"/>
</dbReference>
<keyword evidence="1" id="KW-0812">Transmembrane</keyword>
<accession>A0ABR7T1W0</accession>
<keyword evidence="1" id="KW-1133">Transmembrane helix</keyword>
<dbReference type="RefSeq" id="WP_188038675.1">
    <property type="nucleotide sequence ID" value="NZ_JACVHF010000002.1"/>
</dbReference>
<dbReference type="EMBL" id="JACVHF010000002">
    <property type="protein sequence ID" value="MBC9783516.1"/>
    <property type="molecule type" value="Genomic_DNA"/>
</dbReference>
<feature type="transmembrane region" description="Helical" evidence="1">
    <location>
        <begin position="6"/>
        <end position="27"/>
    </location>
</feature>
<organism evidence="2 3">
    <name type="scientific">Heliobacterium chlorum</name>
    <dbReference type="NCBI Taxonomy" id="2698"/>
    <lineage>
        <taxon>Bacteria</taxon>
        <taxon>Bacillati</taxon>
        <taxon>Bacillota</taxon>
        <taxon>Clostridia</taxon>
        <taxon>Eubacteriales</taxon>
        <taxon>Heliobacteriaceae</taxon>
        <taxon>Heliobacterium</taxon>
    </lineage>
</organism>
<evidence type="ECO:0000313" key="3">
    <source>
        <dbReference type="Proteomes" id="UP000617402"/>
    </source>
</evidence>
<name>A0ABR7T1W0_HELCL</name>
<gene>
    <name evidence="2" type="ORF">H1S01_03190</name>
</gene>
<protein>
    <submittedName>
        <fullName evidence="2">Uncharacterized protein</fullName>
    </submittedName>
</protein>
<keyword evidence="1" id="KW-0472">Membrane</keyword>
<reference evidence="2 3" key="1">
    <citation type="submission" date="2020-07" db="EMBL/GenBank/DDBJ databases">
        <title>Draft whole-genome sequence of Heliobacterium chlorum DSM 3682, type strain.</title>
        <authorList>
            <person name="Kyndt J.A."/>
            <person name="Meyer T.E."/>
            <person name="Imhoff J.F."/>
        </authorList>
    </citation>
    <scope>NUCLEOTIDE SEQUENCE [LARGE SCALE GENOMIC DNA]</scope>
    <source>
        <strain evidence="2 3">DSM 3682</strain>
    </source>
</reference>
<proteinExistence type="predicted"/>
<evidence type="ECO:0000256" key="1">
    <source>
        <dbReference type="SAM" id="Phobius"/>
    </source>
</evidence>
<keyword evidence="3" id="KW-1185">Reference proteome</keyword>
<sequence>MANEAWAFVWTFIAGAVLVGPLLIAVMEYIRRKDYQQGFEDGMLAARKQFGVGCPARLDTDELIKSCIGCQEECKGE</sequence>
<comment type="caution">
    <text evidence="2">The sequence shown here is derived from an EMBL/GenBank/DDBJ whole genome shotgun (WGS) entry which is preliminary data.</text>
</comment>
<evidence type="ECO:0000313" key="2">
    <source>
        <dbReference type="EMBL" id="MBC9783516.1"/>
    </source>
</evidence>